<keyword evidence="2 4" id="KW-0238">DNA-binding</keyword>
<dbReference type="InterPro" id="IPR036271">
    <property type="entry name" value="Tet_transcr_reg_TetR-rel_C_sf"/>
</dbReference>
<dbReference type="KEGG" id="ntp:CRH09_20185"/>
<evidence type="ECO:0000313" key="7">
    <source>
        <dbReference type="Proteomes" id="UP000221961"/>
    </source>
</evidence>
<dbReference type="GO" id="GO:0000976">
    <property type="term" value="F:transcription cis-regulatory region binding"/>
    <property type="evidence" value="ECO:0007669"/>
    <property type="project" value="TreeGrafter"/>
</dbReference>
<dbReference type="GO" id="GO:0003700">
    <property type="term" value="F:DNA-binding transcription factor activity"/>
    <property type="evidence" value="ECO:0007669"/>
    <property type="project" value="TreeGrafter"/>
</dbReference>
<dbReference type="Gene3D" id="1.10.357.10">
    <property type="entry name" value="Tetracycline Repressor, domain 2"/>
    <property type="match status" value="1"/>
</dbReference>
<proteinExistence type="predicted"/>
<dbReference type="Pfam" id="PF00440">
    <property type="entry name" value="TetR_N"/>
    <property type="match status" value="1"/>
</dbReference>
<dbReference type="InterPro" id="IPR001647">
    <property type="entry name" value="HTH_TetR"/>
</dbReference>
<feature type="domain" description="HTH tetR-type" evidence="5">
    <location>
        <begin position="78"/>
        <end position="139"/>
    </location>
</feature>
<evidence type="ECO:0000256" key="4">
    <source>
        <dbReference type="PROSITE-ProRule" id="PRU00335"/>
    </source>
</evidence>
<dbReference type="InterPro" id="IPR009057">
    <property type="entry name" value="Homeodomain-like_sf"/>
</dbReference>
<accession>A0A291RLM3</accession>
<evidence type="ECO:0000259" key="5">
    <source>
        <dbReference type="PROSITE" id="PS50977"/>
    </source>
</evidence>
<evidence type="ECO:0000256" key="2">
    <source>
        <dbReference type="ARBA" id="ARBA00023125"/>
    </source>
</evidence>
<evidence type="ECO:0000256" key="1">
    <source>
        <dbReference type="ARBA" id="ARBA00023015"/>
    </source>
</evidence>
<evidence type="ECO:0000256" key="3">
    <source>
        <dbReference type="ARBA" id="ARBA00023163"/>
    </source>
</evidence>
<keyword evidence="3" id="KW-0804">Transcription</keyword>
<reference evidence="6 7" key="1">
    <citation type="submission" date="2017-10" db="EMBL/GenBank/DDBJ databases">
        <title>Comparative genomics between pathogenic Norcardia.</title>
        <authorList>
            <person name="Zeng L."/>
        </authorList>
    </citation>
    <scope>NUCLEOTIDE SEQUENCE [LARGE SCALE GENOMIC DNA]</scope>
    <source>
        <strain evidence="6 7">NC_YFY_NT001</strain>
    </source>
</reference>
<name>A0A291RLM3_9NOCA</name>
<dbReference type="InterPro" id="IPR050109">
    <property type="entry name" value="HTH-type_TetR-like_transc_reg"/>
</dbReference>
<organism evidence="6 7">
    <name type="scientific">Nocardia terpenica</name>
    <dbReference type="NCBI Taxonomy" id="455432"/>
    <lineage>
        <taxon>Bacteria</taxon>
        <taxon>Bacillati</taxon>
        <taxon>Actinomycetota</taxon>
        <taxon>Actinomycetes</taxon>
        <taxon>Mycobacteriales</taxon>
        <taxon>Nocardiaceae</taxon>
        <taxon>Nocardia</taxon>
    </lineage>
</organism>
<dbReference type="InterPro" id="IPR011075">
    <property type="entry name" value="TetR_C"/>
</dbReference>
<dbReference type="AlphaFoldDB" id="A0A291RLM3"/>
<protein>
    <recommendedName>
        <fullName evidence="5">HTH tetR-type domain-containing protein</fullName>
    </recommendedName>
</protein>
<dbReference type="PANTHER" id="PTHR30055">
    <property type="entry name" value="HTH-TYPE TRANSCRIPTIONAL REGULATOR RUTR"/>
    <property type="match status" value="1"/>
</dbReference>
<dbReference type="Proteomes" id="UP000221961">
    <property type="component" value="Chromosome"/>
</dbReference>
<dbReference type="Pfam" id="PF16859">
    <property type="entry name" value="TetR_C_11"/>
    <property type="match status" value="1"/>
</dbReference>
<dbReference type="SUPFAM" id="SSF46689">
    <property type="entry name" value="Homeodomain-like"/>
    <property type="match status" value="1"/>
</dbReference>
<dbReference type="PANTHER" id="PTHR30055:SF148">
    <property type="entry name" value="TETR-FAMILY TRANSCRIPTIONAL REGULATOR"/>
    <property type="match status" value="1"/>
</dbReference>
<evidence type="ECO:0000313" key="6">
    <source>
        <dbReference type="EMBL" id="ATL68159.1"/>
    </source>
</evidence>
<dbReference type="EMBL" id="CP023778">
    <property type="protein sequence ID" value="ATL68159.1"/>
    <property type="molecule type" value="Genomic_DNA"/>
</dbReference>
<dbReference type="SUPFAM" id="SSF48498">
    <property type="entry name" value="Tetracyclin repressor-like, C-terminal domain"/>
    <property type="match status" value="1"/>
</dbReference>
<keyword evidence="1" id="KW-0805">Transcription regulation</keyword>
<dbReference type="Gene3D" id="1.10.10.60">
    <property type="entry name" value="Homeodomain-like"/>
    <property type="match status" value="1"/>
</dbReference>
<sequence length="262" mass="28892">MPRAARNSAAEAPTMLPPTIRTGTCDTAGEVMTVPPLQNGSGLFRNRRVPDLRNATGLFCYLDEVETVQRAAGRKRDPRTDTAAREAVLDLVCAGATLSGLSLVTIAERAGVSRNSLYRRWKRKDDLYLDVLDAINQPLPGLAGDTAREQMIAQLALLIERTLDHRASAMIRALLAEADTFPDLYRRYFDEIIAPRRQAMYRIIKRGTTTGEIRPDADPTLINEVLAAPLLARTGTHSTTDLDPADTARRLVDLIFTGIQPR</sequence>
<dbReference type="PROSITE" id="PS50977">
    <property type="entry name" value="HTH_TETR_2"/>
    <property type="match status" value="1"/>
</dbReference>
<feature type="DNA-binding region" description="H-T-H motif" evidence="4">
    <location>
        <begin position="102"/>
        <end position="121"/>
    </location>
</feature>
<gene>
    <name evidence="6" type="ORF">CRH09_20185</name>
</gene>